<dbReference type="GO" id="GO:0005634">
    <property type="term" value="C:nucleus"/>
    <property type="evidence" value="ECO:0000318"/>
    <property type="project" value="GO_Central"/>
</dbReference>
<dbReference type="OrthoDB" id="2143914at2759"/>
<dbReference type="PROSITE" id="PS51294">
    <property type="entry name" value="HTH_MYB"/>
    <property type="match status" value="2"/>
</dbReference>
<protein>
    <submittedName>
        <fullName evidence="5">Transcription factor MYB98-like</fullName>
    </submittedName>
</protein>
<dbReference type="InterPro" id="IPR017930">
    <property type="entry name" value="Myb_dom"/>
</dbReference>
<dbReference type="SMART" id="SM00717">
    <property type="entry name" value="SANT"/>
    <property type="match status" value="2"/>
</dbReference>
<reference evidence="5" key="1">
    <citation type="submission" date="2025-08" db="UniProtKB">
        <authorList>
            <consortium name="RefSeq"/>
        </authorList>
    </citation>
    <scope>IDENTIFICATION</scope>
</reference>
<dbReference type="InterPro" id="IPR001005">
    <property type="entry name" value="SANT/Myb"/>
</dbReference>
<proteinExistence type="predicted"/>
<dbReference type="FunFam" id="1.10.10.60:FF:000381">
    <property type="entry name" value="Transcription factor MYB119"/>
    <property type="match status" value="1"/>
</dbReference>
<dbReference type="InterPro" id="IPR009057">
    <property type="entry name" value="Homeodomain-like_sf"/>
</dbReference>
<dbReference type="GO" id="GO:0000981">
    <property type="term" value="F:DNA-binding transcription factor activity, RNA polymerase II-specific"/>
    <property type="evidence" value="ECO:0000318"/>
    <property type="project" value="GO_Central"/>
</dbReference>
<name>A0A1U7ZA48_NELNU</name>
<keyword evidence="3" id="KW-0238">DNA-binding</keyword>
<dbReference type="CDD" id="cd00167">
    <property type="entry name" value="SANT"/>
    <property type="match status" value="2"/>
</dbReference>
<dbReference type="Proteomes" id="UP000189703">
    <property type="component" value="Unplaced"/>
</dbReference>
<dbReference type="RefSeq" id="XP_010250365.1">
    <property type="nucleotide sequence ID" value="XM_010252063.1"/>
</dbReference>
<evidence type="ECO:0000256" key="3">
    <source>
        <dbReference type="ARBA" id="ARBA00023125"/>
    </source>
</evidence>
<evidence type="ECO:0000313" key="4">
    <source>
        <dbReference type="Proteomes" id="UP000189703"/>
    </source>
</evidence>
<dbReference type="FunFam" id="1.10.10.60:FF:000010">
    <property type="entry name" value="Transcriptional activator Myb isoform A"/>
    <property type="match status" value="1"/>
</dbReference>
<dbReference type="OMA" id="IDYRRKS"/>
<dbReference type="KEGG" id="nnu:104592620"/>
<organism evidence="4 5">
    <name type="scientific">Nelumbo nucifera</name>
    <name type="common">Sacred lotus</name>
    <dbReference type="NCBI Taxonomy" id="4432"/>
    <lineage>
        <taxon>Eukaryota</taxon>
        <taxon>Viridiplantae</taxon>
        <taxon>Streptophyta</taxon>
        <taxon>Embryophyta</taxon>
        <taxon>Tracheophyta</taxon>
        <taxon>Spermatophyta</taxon>
        <taxon>Magnoliopsida</taxon>
        <taxon>Proteales</taxon>
        <taxon>Nelumbonaceae</taxon>
        <taxon>Nelumbo</taxon>
    </lineage>
</organism>
<dbReference type="eggNOG" id="KOG0048">
    <property type="taxonomic scope" value="Eukaryota"/>
</dbReference>
<dbReference type="PANTHER" id="PTHR45614">
    <property type="entry name" value="MYB PROTEIN-RELATED"/>
    <property type="match status" value="1"/>
</dbReference>
<gene>
    <name evidence="5" type="primary">LOC104592620</name>
</gene>
<dbReference type="GO" id="GO:0006355">
    <property type="term" value="P:regulation of DNA-templated transcription"/>
    <property type="evidence" value="ECO:0000318"/>
    <property type="project" value="GO_Central"/>
</dbReference>
<dbReference type="InterPro" id="IPR050560">
    <property type="entry name" value="MYB_TF"/>
</dbReference>
<dbReference type="Gene3D" id="1.10.10.60">
    <property type="entry name" value="Homeodomain-like"/>
    <property type="match status" value="2"/>
</dbReference>
<dbReference type="SUPFAM" id="SSF46689">
    <property type="entry name" value="Homeodomain-like"/>
    <property type="match status" value="1"/>
</dbReference>
<keyword evidence="2" id="KW-0677">Repeat</keyword>
<sequence length="421" mass="48198">MEFDKNYRDDIAFEPIFLSENCSKPHFGDGFSLENSSSNGYFEENHCFDQFHVDGSSSNMKFGFPSAYLYQLETLANGYSTVLDASESKPFINDCGMGTLGLLYSPQMTPVVDVMEQDTSHPPLNFHEIESSGFEFSDEISCITANNEFYRKVGLNKRGVSMRKTSKLRTRHNLVKGQWTTEEDRQLVELVKEYGMRKWSQIAQKLNGRIGKQCRERWHNHLRPNIKKDTWSEEEDRILIQVHAEIGNKWAEIAKRLPGRTENSIKNHWNATKRRQFSRRRCRSSKCSKSSASSLLQNYIMSLTAVSTKTDQLHIMLTNSNMLPVHTTLRSPTQVESTDSCSADHLVSDYDFGDTTDFSSGTKLFPERCSIESLLEEMPYASIVDEKSLKMDMPLDMSPLMDGEVIKREMDLVEMITQGNS</sequence>
<evidence type="ECO:0000313" key="5">
    <source>
        <dbReference type="RefSeq" id="XP_010250365.1"/>
    </source>
</evidence>
<dbReference type="PANTHER" id="PTHR45614:SF285">
    <property type="entry name" value="TRANSCRIPTION FACTOR MYB98"/>
    <property type="match status" value="1"/>
</dbReference>
<accession>A0A1U7ZA48</accession>
<dbReference type="PROSITE" id="PS50090">
    <property type="entry name" value="MYB_LIKE"/>
    <property type="match status" value="2"/>
</dbReference>
<dbReference type="Pfam" id="PF13921">
    <property type="entry name" value="Myb_DNA-bind_6"/>
    <property type="match status" value="1"/>
</dbReference>
<dbReference type="GO" id="GO:0000978">
    <property type="term" value="F:RNA polymerase II cis-regulatory region sequence-specific DNA binding"/>
    <property type="evidence" value="ECO:0000318"/>
    <property type="project" value="GO_Central"/>
</dbReference>
<keyword evidence="4" id="KW-1185">Reference proteome</keyword>
<evidence type="ECO:0000256" key="2">
    <source>
        <dbReference type="ARBA" id="ARBA00022737"/>
    </source>
</evidence>
<dbReference type="AlphaFoldDB" id="A0A1U7ZA48"/>
<comment type="subcellular location">
    <subcellularLocation>
        <location evidence="1">Nucleus</location>
    </subcellularLocation>
</comment>
<dbReference type="GeneID" id="104592620"/>
<evidence type="ECO:0000256" key="1">
    <source>
        <dbReference type="ARBA" id="ARBA00004123"/>
    </source>
</evidence>